<reference evidence="2 3" key="1">
    <citation type="journal article" date="2024" name="IMA Fungus">
        <title>Apiospora arundinis, a panoply of carbohydrate-active enzymes and secondary metabolites.</title>
        <authorList>
            <person name="Sorensen T."/>
            <person name="Petersen C."/>
            <person name="Muurmann A.T."/>
            <person name="Christiansen J.V."/>
            <person name="Brundto M.L."/>
            <person name="Overgaard C.K."/>
            <person name="Boysen A.T."/>
            <person name="Wollenberg R.D."/>
            <person name="Larsen T.O."/>
            <person name="Sorensen J.L."/>
            <person name="Nielsen K.L."/>
            <person name="Sondergaard T.E."/>
        </authorList>
    </citation>
    <scope>NUCLEOTIDE SEQUENCE [LARGE SCALE GENOMIC DNA]</scope>
    <source>
        <strain evidence="2 3">AAU 773</strain>
    </source>
</reference>
<dbReference type="Pfam" id="PF12417">
    <property type="entry name" value="DUF3669"/>
    <property type="match status" value="1"/>
</dbReference>
<organism evidence="2 3">
    <name type="scientific">Apiospora arundinis</name>
    <dbReference type="NCBI Taxonomy" id="335852"/>
    <lineage>
        <taxon>Eukaryota</taxon>
        <taxon>Fungi</taxon>
        <taxon>Dikarya</taxon>
        <taxon>Ascomycota</taxon>
        <taxon>Pezizomycotina</taxon>
        <taxon>Sordariomycetes</taxon>
        <taxon>Xylariomycetidae</taxon>
        <taxon>Amphisphaeriales</taxon>
        <taxon>Apiosporaceae</taxon>
        <taxon>Apiospora</taxon>
    </lineage>
</organism>
<evidence type="ECO:0000313" key="2">
    <source>
        <dbReference type="EMBL" id="KAK8862809.1"/>
    </source>
</evidence>
<keyword evidence="3" id="KW-1185">Reference proteome</keyword>
<dbReference type="PANTHER" id="PTHR40780:SF2">
    <property type="entry name" value="DUF3669 DOMAIN-CONTAINING PROTEIN"/>
    <property type="match status" value="1"/>
</dbReference>
<proteinExistence type="predicted"/>
<dbReference type="EMBL" id="JAPCWZ010000005">
    <property type="protein sequence ID" value="KAK8862809.1"/>
    <property type="molecule type" value="Genomic_DNA"/>
</dbReference>
<feature type="domain" description="DUF3669" evidence="1">
    <location>
        <begin position="261"/>
        <end position="300"/>
    </location>
</feature>
<name>A0ABR2IHN3_9PEZI</name>
<dbReference type="PANTHER" id="PTHR40780">
    <property type="entry name" value="DUF3669 DOMAIN-CONTAINING PROTEIN"/>
    <property type="match status" value="1"/>
</dbReference>
<evidence type="ECO:0000259" key="1">
    <source>
        <dbReference type="Pfam" id="PF12417"/>
    </source>
</evidence>
<sequence>MSSQLSEEDNAFKQECRSNQLYRKIGDGTGGTVWSSLQGSTAIKRRSQHVPREWLQNDYQKHRLILQSLEQCPRRLVNLAVPKCHAFIPRTYPGWEEDQRFMFRFPDRHLSYDILITERIPPMPDLVRQDLIENYSPKYLKKEEKQSLNQTEDERIAEKMAKEEKEKNQNCLIRPYLVPREDTREGPLPMISGLRNVPLDADQLLTFVGTHMVRIYAFNMAWVLATLHWIARVDASGIEFVLALPRQPPPPPSIHEGPYCLWLLDFDKCRTMSMDQAGVEQAAQAFQRNDPYYPRPGNKAKEL</sequence>
<protein>
    <submittedName>
        <fullName evidence="2">Zinc finger protein-domain-containing protein</fullName>
    </submittedName>
</protein>
<accession>A0ABR2IHN3</accession>
<evidence type="ECO:0000313" key="3">
    <source>
        <dbReference type="Proteomes" id="UP001390339"/>
    </source>
</evidence>
<gene>
    <name evidence="2" type="ORF">PGQ11_009044</name>
</gene>
<comment type="caution">
    <text evidence="2">The sequence shown here is derived from an EMBL/GenBank/DDBJ whole genome shotgun (WGS) entry which is preliminary data.</text>
</comment>
<dbReference type="Proteomes" id="UP001390339">
    <property type="component" value="Unassembled WGS sequence"/>
</dbReference>
<dbReference type="InterPro" id="IPR022137">
    <property type="entry name" value="Znf_prot_DUF3669"/>
</dbReference>